<reference evidence="1 2" key="1">
    <citation type="journal article" date="2017" name="Syst. Appl. Microbiol.">
        <title>Lebetimonas natsushimae sp. nov., a novel strictly anaerobic, moderately thermophilic chemoautotroph isolated from a deep-sea hydrothermal vent polychaete nest in the Mid-Okinawa Trough.</title>
        <authorList>
            <person name="Nagata R."/>
            <person name="Takaki Y."/>
            <person name="Tame A."/>
            <person name="Nunoura T."/>
            <person name="Muto H."/>
            <person name="Mino S."/>
            <person name="Sawayama S."/>
            <person name="Takai K."/>
            <person name="Nakagawa S."/>
        </authorList>
    </citation>
    <scope>NUCLEOTIDE SEQUENCE [LARGE SCALE GENOMIC DNA]</scope>
    <source>
        <strain evidence="1 2">HS1857</strain>
    </source>
</reference>
<dbReference type="Proteomes" id="UP000217944">
    <property type="component" value="Unassembled WGS sequence"/>
</dbReference>
<accession>A0A292YB92</accession>
<proteinExistence type="predicted"/>
<keyword evidence="2" id="KW-1185">Reference proteome</keyword>
<protein>
    <submittedName>
        <fullName evidence="1">Uncharacterized protein</fullName>
    </submittedName>
</protein>
<comment type="caution">
    <text evidence="1">The sequence shown here is derived from an EMBL/GenBank/DDBJ whole genome shotgun (WGS) entry which is preliminary data.</text>
</comment>
<evidence type="ECO:0000313" key="2">
    <source>
        <dbReference type="Proteomes" id="UP000217944"/>
    </source>
</evidence>
<gene>
    <name evidence="1" type="ORF">LNAT_P1537</name>
</gene>
<name>A0A292YB92_9BACT</name>
<evidence type="ECO:0000313" key="1">
    <source>
        <dbReference type="EMBL" id="GAX88242.1"/>
    </source>
</evidence>
<dbReference type="OrthoDB" id="13679at2"/>
<dbReference type="RefSeq" id="WP_096260068.1">
    <property type="nucleotide sequence ID" value="NZ_BDME01000006.1"/>
</dbReference>
<organism evidence="1 2">
    <name type="scientific">Lebetimonas natsushimae</name>
    <dbReference type="NCBI Taxonomy" id="1936991"/>
    <lineage>
        <taxon>Bacteria</taxon>
        <taxon>Pseudomonadati</taxon>
        <taxon>Campylobacterota</taxon>
        <taxon>Epsilonproteobacteria</taxon>
        <taxon>Nautiliales</taxon>
        <taxon>Nautiliaceae</taxon>
        <taxon>Lebetimonas</taxon>
    </lineage>
</organism>
<dbReference type="AlphaFoldDB" id="A0A292YB92"/>
<sequence>MKINRFPKMAALQRFRAEKLGFDGNVAKAVGMAEATKYAIFKNLSYRKRVESEKEHVKKIYLGKKNLDEETFRIFKLQALDGLPFVGNKVYTAEDYDRYFSRYDEKVRAAIEKWAENLIKNCDNVVLENETKFFNLCWKPHRDELSEV</sequence>
<dbReference type="EMBL" id="BDME01000006">
    <property type="protein sequence ID" value="GAX88242.1"/>
    <property type="molecule type" value="Genomic_DNA"/>
</dbReference>